<dbReference type="Gene3D" id="2.40.420.20">
    <property type="match status" value="1"/>
</dbReference>
<evidence type="ECO:0000259" key="6">
    <source>
        <dbReference type="Pfam" id="PF25944"/>
    </source>
</evidence>
<dbReference type="Pfam" id="PF25917">
    <property type="entry name" value="BSH_RND"/>
    <property type="match status" value="1"/>
</dbReference>
<dbReference type="InterPro" id="IPR058625">
    <property type="entry name" value="MdtA-like_BSH"/>
</dbReference>
<gene>
    <name evidence="8" type="ORF">HUO14_06920</name>
</gene>
<evidence type="ECO:0000259" key="7">
    <source>
        <dbReference type="Pfam" id="PF25967"/>
    </source>
</evidence>
<evidence type="ECO:0000313" key="8">
    <source>
        <dbReference type="EMBL" id="NVD27631.1"/>
    </source>
</evidence>
<dbReference type="Gene3D" id="2.40.30.170">
    <property type="match status" value="1"/>
</dbReference>
<dbReference type="RefSeq" id="WP_176279136.1">
    <property type="nucleotide sequence ID" value="NZ_JABWMH010000002.1"/>
</dbReference>
<dbReference type="PANTHER" id="PTHR30158:SF3">
    <property type="entry name" value="MULTIDRUG EFFLUX PUMP SUBUNIT ACRA-RELATED"/>
    <property type="match status" value="1"/>
</dbReference>
<dbReference type="PANTHER" id="PTHR30158">
    <property type="entry name" value="ACRA/E-RELATED COMPONENT OF DRUG EFFLUX TRANSPORTER"/>
    <property type="match status" value="1"/>
</dbReference>
<dbReference type="Gene3D" id="1.10.287.470">
    <property type="entry name" value="Helix hairpin bin"/>
    <property type="match status" value="1"/>
</dbReference>
<dbReference type="Pfam" id="PF25944">
    <property type="entry name" value="Beta-barrel_RND"/>
    <property type="match status" value="1"/>
</dbReference>
<feature type="region of interest" description="Disordered" evidence="3">
    <location>
        <begin position="362"/>
        <end position="396"/>
    </location>
</feature>
<comment type="subcellular location">
    <subcellularLocation>
        <location evidence="1">Cell envelope</location>
    </subcellularLocation>
</comment>
<dbReference type="InterPro" id="IPR058626">
    <property type="entry name" value="MdtA-like_b-barrel"/>
</dbReference>
<feature type="domain" description="Multidrug resistance protein MdtA-like barrel-sandwich hybrid" evidence="5">
    <location>
        <begin position="55"/>
        <end position="194"/>
    </location>
</feature>
<sequence length="396" mass="42108">MIKNMLAGFCILGLIGCSGETEAPVQQAMPVEIYTVNESEIPNIIELPGRVEAVRVADVRARVTGIVQRRLYEEGSNVRAGQPLFSIDPSELRASTAQVRASLQRSRATAANAQAVVDRYRPLVAEQAISRQEYDAAVAASREAQASVAQTKAELDAANLQLGYTTVRAPIAGRVRSADVTEGALVSATEATLMTRIEQANRVYVTFAQSSSRVLDIRRGITDGSIILDEKDTAQVELIFEDGTQYPIPGQIDFLDFSVNETTGTVELRAEFANPSGLLLPGEFVRARIFVGKKKGGYMVPQKAVTVSEAGGTVMVIDGDGKAAARSVELGAMSGAMWIIESGLKAGDQVIVSNLQKIQPGIPVTAKSSPEKSDSAGAKAATKTPSVSKPKTEAVR</sequence>
<dbReference type="InterPro" id="IPR006143">
    <property type="entry name" value="RND_pump_MFP"/>
</dbReference>
<keyword evidence="9" id="KW-1185">Reference proteome</keyword>
<dbReference type="PROSITE" id="PS51257">
    <property type="entry name" value="PROKAR_LIPOPROTEIN"/>
    <property type="match status" value="1"/>
</dbReference>
<organism evidence="8 9">
    <name type="scientific">Parasphingorhabdus flavimaris</name>
    <dbReference type="NCBI Taxonomy" id="266812"/>
    <lineage>
        <taxon>Bacteria</taxon>
        <taxon>Pseudomonadati</taxon>
        <taxon>Pseudomonadota</taxon>
        <taxon>Alphaproteobacteria</taxon>
        <taxon>Sphingomonadales</taxon>
        <taxon>Sphingomonadaceae</taxon>
        <taxon>Parasphingorhabdus</taxon>
    </lineage>
</organism>
<dbReference type="Pfam" id="PF25967">
    <property type="entry name" value="RND-MFP_C"/>
    <property type="match status" value="1"/>
</dbReference>
<dbReference type="Gene3D" id="2.40.50.100">
    <property type="match status" value="1"/>
</dbReference>
<dbReference type="SUPFAM" id="SSF111369">
    <property type="entry name" value="HlyD-like secretion proteins"/>
    <property type="match status" value="1"/>
</dbReference>
<comment type="similarity">
    <text evidence="2">Belongs to the membrane fusion protein (MFP) (TC 8.A.1) family.</text>
</comment>
<evidence type="ECO:0000259" key="5">
    <source>
        <dbReference type="Pfam" id="PF25917"/>
    </source>
</evidence>
<accession>A0ABX2N1Q9</accession>
<evidence type="ECO:0000256" key="1">
    <source>
        <dbReference type="ARBA" id="ARBA00004196"/>
    </source>
</evidence>
<proteinExistence type="inferred from homology"/>
<evidence type="ECO:0000259" key="4">
    <source>
        <dbReference type="Pfam" id="PF25876"/>
    </source>
</evidence>
<feature type="domain" description="Multidrug resistance protein MdtA-like C-terminal permuted SH3" evidence="7">
    <location>
        <begin position="299"/>
        <end position="357"/>
    </location>
</feature>
<dbReference type="NCBIfam" id="TIGR01730">
    <property type="entry name" value="RND_mfp"/>
    <property type="match status" value="1"/>
</dbReference>
<dbReference type="Pfam" id="PF25876">
    <property type="entry name" value="HH_MFP_RND"/>
    <property type="match status" value="1"/>
</dbReference>
<name>A0ABX2N1Q9_9SPHN</name>
<comment type="caution">
    <text evidence="8">The sequence shown here is derived from an EMBL/GenBank/DDBJ whole genome shotgun (WGS) entry which is preliminary data.</text>
</comment>
<reference evidence="8 9" key="1">
    <citation type="submission" date="2020-06" db="EMBL/GenBank/DDBJ databases">
        <authorList>
            <person name="Kim S.-J."/>
            <person name="Park S.-J."/>
        </authorList>
    </citation>
    <scope>NUCLEOTIDE SEQUENCE [LARGE SCALE GENOMIC DNA]</scope>
    <source>
        <strain evidence="8 9">SW-151</strain>
    </source>
</reference>
<dbReference type="Proteomes" id="UP000652427">
    <property type="component" value="Unassembled WGS sequence"/>
</dbReference>
<evidence type="ECO:0000256" key="2">
    <source>
        <dbReference type="ARBA" id="ARBA00009477"/>
    </source>
</evidence>
<feature type="domain" description="Multidrug resistance protein MdtA-like beta-barrel" evidence="6">
    <location>
        <begin position="203"/>
        <end position="292"/>
    </location>
</feature>
<dbReference type="EMBL" id="JABWMH010000002">
    <property type="protein sequence ID" value="NVD27631.1"/>
    <property type="molecule type" value="Genomic_DNA"/>
</dbReference>
<evidence type="ECO:0000256" key="3">
    <source>
        <dbReference type="SAM" id="MobiDB-lite"/>
    </source>
</evidence>
<evidence type="ECO:0000313" key="9">
    <source>
        <dbReference type="Proteomes" id="UP000652427"/>
    </source>
</evidence>
<protein>
    <submittedName>
        <fullName evidence="8">Efflux RND transporter periplasmic adaptor subunit</fullName>
    </submittedName>
</protein>
<dbReference type="InterPro" id="IPR058627">
    <property type="entry name" value="MdtA-like_C"/>
</dbReference>
<dbReference type="InterPro" id="IPR058624">
    <property type="entry name" value="MdtA-like_HH"/>
</dbReference>
<feature type="domain" description="Multidrug resistance protein MdtA-like alpha-helical hairpin" evidence="4">
    <location>
        <begin position="97"/>
        <end position="165"/>
    </location>
</feature>